<keyword evidence="3" id="KW-1185">Reference proteome</keyword>
<dbReference type="Proteomes" id="UP001580391">
    <property type="component" value="Unassembled WGS sequence"/>
</dbReference>
<dbReference type="EMBL" id="JBHILJ010000001">
    <property type="protein sequence ID" value="MFB5735201.1"/>
    <property type="molecule type" value="Genomic_DNA"/>
</dbReference>
<organism evidence="2 3">
    <name type="scientific">Leptospira wolffii</name>
    <dbReference type="NCBI Taxonomy" id="409998"/>
    <lineage>
        <taxon>Bacteria</taxon>
        <taxon>Pseudomonadati</taxon>
        <taxon>Spirochaetota</taxon>
        <taxon>Spirochaetia</taxon>
        <taxon>Leptospirales</taxon>
        <taxon>Leptospiraceae</taxon>
        <taxon>Leptospira</taxon>
    </lineage>
</organism>
<dbReference type="NCBIfam" id="NF047472">
    <property type="entry name" value="LA_3696_Nterm"/>
    <property type="match status" value="1"/>
</dbReference>
<dbReference type="SUPFAM" id="SSF58113">
    <property type="entry name" value="Apolipoprotein A-I"/>
    <property type="match status" value="1"/>
</dbReference>
<accession>A0ABV5BIQ5</accession>
<evidence type="ECO:0000313" key="3">
    <source>
        <dbReference type="Proteomes" id="UP001580391"/>
    </source>
</evidence>
<keyword evidence="1" id="KW-1133">Transmembrane helix</keyword>
<name>A0ABV5BIQ5_9LEPT</name>
<evidence type="ECO:0000313" key="2">
    <source>
        <dbReference type="EMBL" id="MFB5735201.1"/>
    </source>
</evidence>
<dbReference type="RefSeq" id="WP_375516487.1">
    <property type="nucleotide sequence ID" value="NZ_JBHILI010000003.1"/>
</dbReference>
<feature type="transmembrane region" description="Helical" evidence="1">
    <location>
        <begin position="167"/>
        <end position="187"/>
    </location>
</feature>
<sequence length="191" mass="21955">MSIEPIPFLPKVLRTTLGEEGADALADTLQRIQLNGRKAMEETMTEKFERRLVEETSSLRLELREETGKLRTELKEETGKLRTELREETGKLRTEMKEEIGKLRAEFKEEISKVRIELKDETGKLWIAISELRAEMHAGFANIQDQFKDVYREIAKIHSAIASQTRWILTVVLGAVLPIYLALFKLLSQNG</sequence>
<comment type="caution">
    <text evidence="2">The sequence shown here is derived from an EMBL/GenBank/DDBJ whole genome shotgun (WGS) entry which is preliminary data.</text>
</comment>
<evidence type="ECO:0000256" key="1">
    <source>
        <dbReference type="SAM" id="Phobius"/>
    </source>
</evidence>
<protein>
    <submittedName>
        <fullName evidence="2">LA_3696 family protein</fullName>
    </submittedName>
</protein>
<reference evidence="2 3" key="1">
    <citation type="submission" date="2024-09" db="EMBL/GenBank/DDBJ databases">
        <title>Taxonomic and Genotyping Characterization of Leptospira Strains isolated from Multiple Sources in Colombia highlights the importance of intermediate species.</title>
        <authorList>
            <person name="Torres Higuera L."/>
            <person name="Rojas Tapias D."/>
            <person name="Jimenez Velasquez S."/>
            <person name="Renjifo Ibanez C."/>
        </authorList>
    </citation>
    <scope>NUCLEOTIDE SEQUENCE [LARGE SCALE GENOMIC DNA]</scope>
    <source>
        <strain evidence="2 3">Lep080</strain>
    </source>
</reference>
<keyword evidence="1" id="KW-0812">Transmembrane</keyword>
<proteinExistence type="predicted"/>
<dbReference type="Gene3D" id="1.20.120.20">
    <property type="entry name" value="Apolipoprotein"/>
    <property type="match status" value="1"/>
</dbReference>
<gene>
    <name evidence="2" type="ORF">ACE5IX_01675</name>
</gene>
<keyword evidence="1" id="KW-0472">Membrane</keyword>